<reference evidence="19" key="1">
    <citation type="journal article" date="2022" name="Genes (Basel)">
        <title>Novel Gene Rearrangements in the Mitochondrial Genomes of Cynipoid Wasps (Hymenoptera: Cynipoidea).</title>
        <authorList>
            <person name="Shu X."/>
            <person name="Li Z."/>
            <person name="Yuan R."/>
            <person name="Tang P."/>
            <person name="Chen X."/>
        </authorList>
    </citation>
    <scope>NUCLEOTIDE SEQUENCE</scope>
</reference>
<reference evidence="19" key="2">
    <citation type="submission" date="2022-02" db="EMBL/GenBank/DDBJ databases">
        <authorList>
            <person name="Shu X.H."/>
            <person name="Li Z.K."/>
            <person name="Tang P."/>
            <person name="Chen X.X."/>
        </authorList>
    </citation>
    <scope>NUCLEOTIDE SEQUENCE</scope>
</reference>
<dbReference type="GO" id="GO:0008137">
    <property type="term" value="F:NADH dehydrogenase (ubiquinone) activity"/>
    <property type="evidence" value="ECO:0007669"/>
    <property type="project" value="UniProtKB-UniRule"/>
</dbReference>
<keyword evidence="14 17" id="KW-0496">Mitochondrion</keyword>
<dbReference type="EC" id="7.1.1.2" evidence="4 17"/>
<sequence>MMMIMFMFLPILLLKKKMIAPFIQNFIFTQTFIFMLTPPLSISMKIFWMFFTDFNSFTLIMLTMWILPLMIMALTNMIYMKIYMINLLMIFMSLILTFQSINLFMFYCFFEISMIPTLLLIIGWGSQYERMEAGMYMFMYTLFASLPLMIILIKLYTKMNMLNMILLMNMNSMTTLYMYIYTLLSFLIKLPMFFFHLWLPKAHVEAPISGSMILAAIMLKLGSYGIMRMTLIMEKICMKYNFFLITFSLTGSMYMSLICMKQMDMKMFVAYSSVVHMSFMLTNLLIMSYLSILGSMLMMIGHGLCSSSMFILVNIYYTRSKSRSLLLNKGMMNITPSLTLFWFIFSIFNMSAPPSMNLFSEIFMINSILTWSISLMMIIITLSMMSVMYSMFFYSNIQHGQMNKNLILFKSINLKEFTTLTLHGIPLVFLTLLF</sequence>
<feature type="transmembrane region" description="Helical" evidence="17">
    <location>
        <begin position="238"/>
        <end position="257"/>
    </location>
</feature>
<comment type="catalytic activity">
    <reaction evidence="16 17">
        <text>a ubiquinone + NADH + 5 H(+)(in) = a ubiquinol + NAD(+) + 4 H(+)(out)</text>
        <dbReference type="Rhea" id="RHEA:29091"/>
        <dbReference type="Rhea" id="RHEA-COMP:9565"/>
        <dbReference type="Rhea" id="RHEA-COMP:9566"/>
        <dbReference type="ChEBI" id="CHEBI:15378"/>
        <dbReference type="ChEBI" id="CHEBI:16389"/>
        <dbReference type="ChEBI" id="CHEBI:17976"/>
        <dbReference type="ChEBI" id="CHEBI:57540"/>
        <dbReference type="ChEBI" id="CHEBI:57945"/>
        <dbReference type="EC" id="7.1.1.2"/>
    </reaction>
</comment>
<evidence type="ECO:0000256" key="16">
    <source>
        <dbReference type="ARBA" id="ARBA00049551"/>
    </source>
</evidence>
<organism evidence="19">
    <name type="scientific">Trybliographa sp. ZJUH 20220008</name>
    <dbReference type="NCBI Taxonomy" id="2943454"/>
    <lineage>
        <taxon>Eukaryota</taxon>
        <taxon>Metazoa</taxon>
        <taxon>Ecdysozoa</taxon>
        <taxon>Arthropoda</taxon>
        <taxon>Hexapoda</taxon>
        <taxon>Insecta</taxon>
        <taxon>Pterygota</taxon>
        <taxon>Neoptera</taxon>
        <taxon>Endopterygota</taxon>
        <taxon>Hymenoptera</taxon>
        <taxon>Apocrita</taxon>
        <taxon>Proctotrupomorpha</taxon>
        <taxon>Cynipoidea</taxon>
        <taxon>Figitidae</taxon>
        <taxon>Eucoilinae</taxon>
        <taxon>Trybliographa</taxon>
    </lineage>
</organism>
<evidence type="ECO:0000256" key="7">
    <source>
        <dbReference type="ARBA" id="ARBA00022660"/>
    </source>
</evidence>
<keyword evidence="12 17" id="KW-0520">NAD</keyword>
<evidence type="ECO:0000256" key="4">
    <source>
        <dbReference type="ARBA" id="ARBA00012944"/>
    </source>
</evidence>
<name>A0A9E8G7C4_9HYME</name>
<comment type="function">
    <text evidence="17">Core subunit of the mitochondrial membrane respiratory chain NADH dehydrogenase (Complex I) which catalyzes electron transfer from NADH through the respiratory chain, using ubiquinone as an electron acceptor. Essential for the catalytic activity and assembly of complex I.</text>
</comment>
<keyword evidence="13 17" id="KW-0830">Ubiquinone</keyword>
<dbReference type="GO" id="GO:0015990">
    <property type="term" value="P:electron transport coupled proton transport"/>
    <property type="evidence" value="ECO:0007669"/>
    <property type="project" value="TreeGrafter"/>
</dbReference>
<keyword evidence="8 17" id="KW-0812">Transmembrane</keyword>
<protein>
    <recommendedName>
        <fullName evidence="5 17">NADH-ubiquinone oxidoreductase chain 4</fullName>
        <ecNumber evidence="4 17">7.1.1.2</ecNumber>
    </recommendedName>
</protein>
<evidence type="ECO:0000256" key="14">
    <source>
        <dbReference type="ARBA" id="ARBA00023128"/>
    </source>
</evidence>
<evidence type="ECO:0000256" key="2">
    <source>
        <dbReference type="ARBA" id="ARBA00004225"/>
    </source>
</evidence>
<dbReference type="InterPro" id="IPR001750">
    <property type="entry name" value="ND/Mrp_TM"/>
</dbReference>
<feature type="transmembrane region" description="Helical" evidence="17">
    <location>
        <begin position="206"/>
        <end position="226"/>
    </location>
</feature>
<dbReference type="Pfam" id="PF00361">
    <property type="entry name" value="Proton_antipo_M"/>
    <property type="match status" value="1"/>
</dbReference>
<feature type="domain" description="NADH:quinone oxidoreductase/Mrp antiporter transmembrane" evidence="18">
    <location>
        <begin position="101"/>
        <end position="385"/>
    </location>
</feature>
<evidence type="ECO:0000259" key="18">
    <source>
        <dbReference type="Pfam" id="PF00361"/>
    </source>
</evidence>
<comment type="subcellular location">
    <subcellularLocation>
        <location evidence="2 17">Mitochondrion membrane</location>
        <topology evidence="2 17">Multi-pass membrane protein</topology>
    </subcellularLocation>
</comment>
<evidence type="ECO:0000256" key="5">
    <source>
        <dbReference type="ARBA" id="ARBA00021006"/>
    </source>
</evidence>
<feature type="transmembrane region" description="Helical" evidence="17">
    <location>
        <begin position="104"/>
        <end position="125"/>
    </location>
</feature>
<keyword evidence="7 17" id="KW-0679">Respiratory chain</keyword>
<evidence type="ECO:0000256" key="3">
    <source>
        <dbReference type="ARBA" id="ARBA00009025"/>
    </source>
</evidence>
<evidence type="ECO:0000256" key="10">
    <source>
        <dbReference type="ARBA" id="ARBA00022982"/>
    </source>
</evidence>
<evidence type="ECO:0000256" key="8">
    <source>
        <dbReference type="ARBA" id="ARBA00022692"/>
    </source>
</evidence>
<keyword evidence="11 17" id="KW-1133">Transmembrane helix</keyword>
<evidence type="ECO:0000256" key="15">
    <source>
        <dbReference type="ARBA" id="ARBA00023136"/>
    </source>
</evidence>
<comment type="similarity">
    <text evidence="3 17">Belongs to the complex I subunit 4 family.</text>
</comment>
<evidence type="ECO:0000256" key="6">
    <source>
        <dbReference type="ARBA" id="ARBA00022448"/>
    </source>
</evidence>
<evidence type="ECO:0000313" key="19">
    <source>
        <dbReference type="EMBL" id="UZT67500.1"/>
    </source>
</evidence>
<dbReference type="InterPro" id="IPR003918">
    <property type="entry name" value="NADH_UbQ_OxRdtase"/>
</dbReference>
<evidence type="ECO:0000256" key="13">
    <source>
        <dbReference type="ARBA" id="ARBA00023075"/>
    </source>
</evidence>
<keyword evidence="9" id="KW-1278">Translocase</keyword>
<dbReference type="GO" id="GO:0048039">
    <property type="term" value="F:ubiquinone binding"/>
    <property type="evidence" value="ECO:0007669"/>
    <property type="project" value="TreeGrafter"/>
</dbReference>
<evidence type="ECO:0000256" key="17">
    <source>
        <dbReference type="RuleBase" id="RU003297"/>
    </source>
</evidence>
<proteinExistence type="inferred from homology"/>
<dbReference type="PANTHER" id="PTHR43507:SF20">
    <property type="entry name" value="NADH-UBIQUINONE OXIDOREDUCTASE CHAIN 4"/>
    <property type="match status" value="1"/>
</dbReference>
<dbReference type="GO" id="GO:0042773">
    <property type="term" value="P:ATP synthesis coupled electron transport"/>
    <property type="evidence" value="ECO:0007669"/>
    <property type="project" value="InterPro"/>
</dbReference>
<feature type="transmembrane region" description="Helical" evidence="17">
    <location>
        <begin position="137"/>
        <end position="156"/>
    </location>
</feature>
<dbReference type="EMBL" id="OM677827">
    <property type="protein sequence ID" value="UZT67500.1"/>
    <property type="molecule type" value="Genomic_DNA"/>
</dbReference>
<keyword evidence="6 17" id="KW-0813">Transport</keyword>
<dbReference type="GO" id="GO:0003954">
    <property type="term" value="F:NADH dehydrogenase activity"/>
    <property type="evidence" value="ECO:0007669"/>
    <property type="project" value="TreeGrafter"/>
</dbReference>
<evidence type="ECO:0000256" key="1">
    <source>
        <dbReference type="ARBA" id="ARBA00003257"/>
    </source>
</evidence>
<feature type="transmembrane region" description="Helical" evidence="17">
    <location>
        <begin position="414"/>
        <end position="433"/>
    </location>
</feature>
<accession>A0A9E8G7C4</accession>
<feature type="transmembrane region" description="Helical" evidence="17">
    <location>
        <begin position="176"/>
        <end position="199"/>
    </location>
</feature>
<dbReference type="AlphaFoldDB" id="A0A9E8G7C4"/>
<dbReference type="PRINTS" id="PR01437">
    <property type="entry name" value="NUOXDRDTASE4"/>
</dbReference>
<evidence type="ECO:0000256" key="11">
    <source>
        <dbReference type="ARBA" id="ARBA00022989"/>
    </source>
</evidence>
<feature type="transmembrane region" description="Helical" evidence="17">
    <location>
        <begin position="57"/>
        <end position="75"/>
    </location>
</feature>
<keyword evidence="10 17" id="KW-0249">Electron transport</keyword>
<feature type="transmembrane region" description="Helical" evidence="17">
    <location>
        <begin position="368"/>
        <end position="394"/>
    </location>
</feature>
<geneLocation type="mitochondrion" evidence="19"/>
<dbReference type="PANTHER" id="PTHR43507">
    <property type="entry name" value="NADH-UBIQUINONE OXIDOREDUCTASE CHAIN 4"/>
    <property type="match status" value="1"/>
</dbReference>
<evidence type="ECO:0000256" key="9">
    <source>
        <dbReference type="ARBA" id="ARBA00022967"/>
    </source>
</evidence>
<gene>
    <name evidence="19" type="primary">nad4</name>
</gene>
<comment type="function">
    <text evidence="1">Core subunit of the mitochondrial membrane respiratory chain NADH dehydrogenase (Complex I) that is believed to belong to the minimal assembly required for catalysis. Complex I functions in the transfer of electrons from NADH to the respiratory chain. The immediate electron acceptor for the enzyme is believed to be ubiquinone.</text>
</comment>
<keyword evidence="15 17" id="KW-0472">Membrane</keyword>
<feature type="transmembrane region" description="Helical" evidence="17">
    <location>
        <begin position="330"/>
        <end position="348"/>
    </location>
</feature>
<dbReference type="GO" id="GO:0031966">
    <property type="term" value="C:mitochondrial membrane"/>
    <property type="evidence" value="ECO:0007669"/>
    <property type="project" value="UniProtKB-SubCell"/>
</dbReference>
<evidence type="ECO:0000256" key="12">
    <source>
        <dbReference type="ARBA" id="ARBA00023027"/>
    </source>
</evidence>